<keyword evidence="2" id="KW-1003">Cell membrane</keyword>
<dbReference type="GO" id="GO:0022857">
    <property type="term" value="F:transmembrane transporter activity"/>
    <property type="evidence" value="ECO:0007669"/>
    <property type="project" value="InterPro"/>
</dbReference>
<feature type="transmembrane region" description="Helical" evidence="6">
    <location>
        <begin position="197"/>
        <end position="219"/>
    </location>
</feature>
<feature type="transmembrane region" description="Helical" evidence="6">
    <location>
        <begin position="6"/>
        <end position="28"/>
    </location>
</feature>
<protein>
    <submittedName>
        <fullName evidence="7">ABC transporter permease</fullName>
    </submittedName>
</protein>
<dbReference type="PANTHER" id="PTHR43370:SF2">
    <property type="entry name" value="ABC TRANSPORTER PERMEASE PROTEIN"/>
    <property type="match status" value="1"/>
</dbReference>
<accession>A0AAW7Z6G5</accession>
<reference evidence="7" key="1">
    <citation type="journal article" date="2023" name="J. Hazard. Mater.">
        <title>Anaerobic biodegradation of pyrene and benzo[a]pyrene by a new sulfate-reducing Desulforamulus aquiferis strain DSA.</title>
        <authorList>
            <person name="Zhang Z."/>
            <person name="Sun J."/>
            <person name="Gong X."/>
            <person name="Wang C."/>
            <person name="Wang H."/>
        </authorList>
    </citation>
    <scope>NUCLEOTIDE SEQUENCE</scope>
    <source>
        <strain evidence="7">DSA</strain>
    </source>
</reference>
<dbReference type="PANTHER" id="PTHR43370">
    <property type="entry name" value="SUGAR ABC TRANSPORTER INTEGRAL MEMBRANE PROTEIN-RELATED"/>
    <property type="match status" value="1"/>
</dbReference>
<evidence type="ECO:0000256" key="1">
    <source>
        <dbReference type="ARBA" id="ARBA00004651"/>
    </source>
</evidence>
<feature type="transmembrane region" description="Helical" evidence="6">
    <location>
        <begin position="225"/>
        <end position="244"/>
    </location>
</feature>
<dbReference type="CDD" id="cd06580">
    <property type="entry name" value="TM_PBP1_transp_TpRbsC_like"/>
    <property type="match status" value="1"/>
</dbReference>
<feature type="transmembrane region" description="Helical" evidence="6">
    <location>
        <begin position="68"/>
        <end position="89"/>
    </location>
</feature>
<keyword evidence="5 6" id="KW-0472">Membrane</keyword>
<evidence type="ECO:0000256" key="4">
    <source>
        <dbReference type="ARBA" id="ARBA00022989"/>
    </source>
</evidence>
<keyword evidence="8" id="KW-1185">Reference proteome</keyword>
<dbReference type="EMBL" id="JARPTC010000001">
    <property type="protein sequence ID" value="MDO7785732.1"/>
    <property type="molecule type" value="Genomic_DNA"/>
</dbReference>
<feature type="transmembrane region" description="Helical" evidence="6">
    <location>
        <begin position="251"/>
        <end position="271"/>
    </location>
</feature>
<feature type="transmembrane region" description="Helical" evidence="6">
    <location>
        <begin position="153"/>
        <end position="169"/>
    </location>
</feature>
<dbReference type="InterPro" id="IPR001851">
    <property type="entry name" value="ABC_transp_permease"/>
</dbReference>
<organism evidence="7 8">
    <name type="scientific">Desulforamulus aquiferis</name>
    <dbReference type="NCBI Taxonomy" id="1397668"/>
    <lineage>
        <taxon>Bacteria</taxon>
        <taxon>Bacillati</taxon>
        <taxon>Bacillota</taxon>
        <taxon>Clostridia</taxon>
        <taxon>Eubacteriales</taxon>
        <taxon>Peptococcaceae</taxon>
        <taxon>Desulforamulus</taxon>
    </lineage>
</organism>
<evidence type="ECO:0000256" key="6">
    <source>
        <dbReference type="SAM" id="Phobius"/>
    </source>
</evidence>
<evidence type="ECO:0000256" key="2">
    <source>
        <dbReference type="ARBA" id="ARBA00022475"/>
    </source>
</evidence>
<name>A0AAW7Z6G5_9FIRM</name>
<dbReference type="RefSeq" id="WP_304540321.1">
    <property type="nucleotide sequence ID" value="NZ_JARPTC010000001.1"/>
</dbReference>
<comment type="subcellular location">
    <subcellularLocation>
        <location evidence="1">Cell membrane</location>
        <topology evidence="1">Multi-pass membrane protein</topology>
    </subcellularLocation>
</comment>
<evidence type="ECO:0000313" key="7">
    <source>
        <dbReference type="EMBL" id="MDO7785732.1"/>
    </source>
</evidence>
<keyword evidence="3 6" id="KW-0812">Transmembrane</keyword>
<sequence length="314" mass="33321">MLSELLTQGFLISLLAGAIRTSAPILLAALGDIFTQRSGILNLGLEGIMLMGALGGFVGAYFSGSLWVGVLLAIITGILFSLIMGFLSITVKANQVIAGTALTILGTGLSAYLYRSIFGVQKLPPQIESFQAIKVPLLSDIPLFGPILFEHNILVYLTLILVVVTYIVLEKTTFGLKVRAVGEHPRAADSKGINVSLIRYLCVMIGGACAGLGGAFLSIGLMNTFLDQMVSGRGFIAVAVVIFARWNPYRALGAALLFGGANALQLKLQAIGVPVPHQLLLALPYILTVLVLISVSKKAEFPAAYTLPYSRAER</sequence>
<dbReference type="Proteomes" id="UP001172911">
    <property type="component" value="Unassembled WGS sequence"/>
</dbReference>
<keyword evidence="4 6" id="KW-1133">Transmembrane helix</keyword>
<feature type="transmembrane region" description="Helical" evidence="6">
    <location>
        <begin position="96"/>
        <end position="114"/>
    </location>
</feature>
<gene>
    <name evidence="7" type="ORF">P6N53_00605</name>
</gene>
<dbReference type="Pfam" id="PF02653">
    <property type="entry name" value="BPD_transp_2"/>
    <property type="match status" value="1"/>
</dbReference>
<reference evidence="7" key="2">
    <citation type="submission" date="2023-03" db="EMBL/GenBank/DDBJ databases">
        <authorList>
            <person name="Zhang Z."/>
        </authorList>
    </citation>
    <scope>NUCLEOTIDE SEQUENCE</scope>
    <source>
        <strain evidence="7">DSA</strain>
    </source>
</reference>
<evidence type="ECO:0000256" key="5">
    <source>
        <dbReference type="ARBA" id="ARBA00023136"/>
    </source>
</evidence>
<evidence type="ECO:0000313" key="8">
    <source>
        <dbReference type="Proteomes" id="UP001172911"/>
    </source>
</evidence>
<evidence type="ECO:0000256" key="3">
    <source>
        <dbReference type="ARBA" id="ARBA00022692"/>
    </source>
</evidence>
<feature type="transmembrane region" description="Helical" evidence="6">
    <location>
        <begin position="40"/>
        <end position="62"/>
    </location>
</feature>
<dbReference type="GO" id="GO:0005886">
    <property type="term" value="C:plasma membrane"/>
    <property type="evidence" value="ECO:0007669"/>
    <property type="project" value="UniProtKB-SubCell"/>
</dbReference>
<proteinExistence type="predicted"/>
<dbReference type="AlphaFoldDB" id="A0AAW7Z6G5"/>
<comment type="caution">
    <text evidence="7">The sequence shown here is derived from an EMBL/GenBank/DDBJ whole genome shotgun (WGS) entry which is preliminary data.</text>
</comment>
<feature type="transmembrane region" description="Helical" evidence="6">
    <location>
        <begin position="277"/>
        <end position="295"/>
    </location>
</feature>